<evidence type="ECO:0000313" key="2">
    <source>
        <dbReference type="EMBL" id="TQD87770.1"/>
    </source>
</evidence>
<dbReference type="AlphaFoldDB" id="A0A540LMR3"/>
<sequence length="110" mass="12349">MGLEILGVKDYEDYRRSLYSEITHKALLVDVVGTLVVLSQPMAQIIDIDYLRRWKGRSTTTLAALGTRPKSSPTLPVPRLDWNAETKAAWHSCTPKKGQPTQQVAIRSRS</sequence>
<keyword evidence="3" id="KW-1185">Reference proteome</keyword>
<feature type="compositionally biased region" description="Polar residues" evidence="1">
    <location>
        <begin position="99"/>
        <end position="110"/>
    </location>
</feature>
<organism evidence="2 3">
    <name type="scientific">Malus baccata</name>
    <name type="common">Siberian crab apple</name>
    <name type="synonym">Pyrus baccata</name>
    <dbReference type="NCBI Taxonomy" id="106549"/>
    <lineage>
        <taxon>Eukaryota</taxon>
        <taxon>Viridiplantae</taxon>
        <taxon>Streptophyta</taxon>
        <taxon>Embryophyta</taxon>
        <taxon>Tracheophyta</taxon>
        <taxon>Spermatophyta</taxon>
        <taxon>Magnoliopsida</taxon>
        <taxon>eudicotyledons</taxon>
        <taxon>Gunneridae</taxon>
        <taxon>Pentapetalae</taxon>
        <taxon>rosids</taxon>
        <taxon>fabids</taxon>
        <taxon>Rosales</taxon>
        <taxon>Rosaceae</taxon>
        <taxon>Amygdaloideae</taxon>
        <taxon>Maleae</taxon>
        <taxon>Malus</taxon>
    </lineage>
</organism>
<dbReference type="Proteomes" id="UP000315295">
    <property type="component" value="Unassembled WGS sequence"/>
</dbReference>
<gene>
    <name evidence="2" type="ORF">C1H46_026622</name>
</gene>
<name>A0A540LMR3_MALBA</name>
<dbReference type="EMBL" id="VIEB01000525">
    <property type="protein sequence ID" value="TQD87770.1"/>
    <property type="molecule type" value="Genomic_DNA"/>
</dbReference>
<protein>
    <submittedName>
        <fullName evidence="2">Uncharacterized protein</fullName>
    </submittedName>
</protein>
<proteinExistence type="predicted"/>
<feature type="region of interest" description="Disordered" evidence="1">
    <location>
        <begin position="91"/>
        <end position="110"/>
    </location>
</feature>
<evidence type="ECO:0000256" key="1">
    <source>
        <dbReference type="SAM" id="MobiDB-lite"/>
    </source>
</evidence>
<comment type="caution">
    <text evidence="2">The sequence shown here is derived from an EMBL/GenBank/DDBJ whole genome shotgun (WGS) entry which is preliminary data.</text>
</comment>
<accession>A0A540LMR3</accession>
<evidence type="ECO:0000313" key="3">
    <source>
        <dbReference type="Proteomes" id="UP000315295"/>
    </source>
</evidence>
<dbReference type="STRING" id="106549.A0A540LMR3"/>
<reference evidence="2 3" key="1">
    <citation type="journal article" date="2019" name="G3 (Bethesda)">
        <title>Sequencing of a Wild Apple (Malus baccata) Genome Unravels the Differences Between Cultivated and Wild Apple Species Regarding Disease Resistance and Cold Tolerance.</title>
        <authorList>
            <person name="Chen X."/>
        </authorList>
    </citation>
    <scope>NUCLEOTIDE SEQUENCE [LARGE SCALE GENOMIC DNA]</scope>
    <source>
        <strain evidence="3">cv. Shandingzi</strain>
        <tissue evidence="2">Leaves</tissue>
    </source>
</reference>